<feature type="compositionally biased region" description="Low complexity" evidence="1">
    <location>
        <begin position="428"/>
        <end position="444"/>
    </location>
</feature>
<sequence length="553" mass="59094">MYRIPHSALFLWSLALIPVLADADFYFQWPSSTSQCQAVPISWSMGQPPFKVWIIPVYGQPFFYDISDSYYSNRTGNTEILLQLAAGVNYVVQMGDANGISTGGSSEVQTVQAANDSTCLSTASSYSASLDFTFTVSGQAVQCERGFELSWTGGLEYGPYNFTAVAMDQSFNAFDVPLEKGVTSESDWVLDIPADSRFVVMMNSAQGYGRGGTSGIYSVSSGNDSSCLDMAPQPTGSWPNSITTGSLDPPTLPVTQSAHSGAGHSGISGGGIAGVVIGVVAALALILVILFFLLRRRRNRIQGQRTGKIENSHIDLVNDNESRSGQPMVEPYRELGSFHPPEGHSTTSDSNTYLGSTSTSRESQAGFANLGAPTSGGLSNSHSISNSHAHSHSESRTPEYGDNRNSLLSEEDNGSWVPGIAGPLPTKSNPSSPGPLSSQSPSHSFNRPTTSHSNDSSKPFPSYIDRSPGPGQGQGQGHGQTSAMRVVNPENPESIPALPPGATHERANPPRRRAEGPTYRRHADAGRFQEEIVDLPPLYTEVPRDGPVRNVEE</sequence>
<accession>A0ABZ1CVJ2</accession>
<evidence type="ECO:0000313" key="5">
    <source>
        <dbReference type="Proteomes" id="UP001329825"/>
    </source>
</evidence>
<feature type="compositionally biased region" description="Low complexity" evidence="1">
    <location>
        <begin position="379"/>
        <end position="388"/>
    </location>
</feature>
<dbReference type="EMBL" id="CP141883">
    <property type="protein sequence ID" value="WRT65763.1"/>
    <property type="molecule type" value="Genomic_DNA"/>
</dbReference>
<keyword evidence="2" id="KW-1133">Transmembrane helix</keyword>
<feature type="compositionally biased region" description="Basic and acidic residues" evidence="1">
    <location>
        <begin position="391"/>
        <end position="402"/>
    </location>
</feature>
<evidence type="ECO:0000256" key="2">
    <source>
        <dbReference type="SAM" id="Phobius"/>
    </source>
</evidence>
<organism evidence="4 5">
    <name type="scientific">Kwoniella shivajii</name>
    <dbReference type="NCBI Taxonomy" id="564305"/>
    <lineage>
        <taxon>Eukaryota</taxon>
        <taxon>Fungi</taxon>
        <taxon>Dikarya</taxon>
        <taxon>Basidiomycota</taxon>
        <taxon>Agaricomycotina</taxon>
        <taxon>Tremellomycetes</taxon>
        <taxon>Tremellales</taxon>
        <taxon>Cryptococcaceae</taxon>
        <taxon>Kwoniella</taxon>
    </lineage>
</organism>
<dbReference type="PANTHER" id="PTHR37487:SF3">
    <property type="entry name" value="CLEAVAGE_POLYADENYLATION SPECIFICITY FACTOR A SUBUNIT N-TERMINAL DOMAIN-CONTAINING PROTEIN"/>
    <property type="match status" value="1"/>
</dbReference>
<dbReference type="RefSeq" id="XP_062790503.1">
    <property type="nucleotide sequence ID" value="XM_062934452.1"/>
</dbReference>
<protein>
    <submittedName>
        <fullName evidence="4">Uncharacterized protein</fullName>
    </submittedName>
</protein>
<keyword evidence="5" id="KW-1185">Reference proteome</keyword>
<keyword evidence="2" id="KW-0472">Membrane</keyword>
<proteinExistence type="predicted"/>
<evidence type="ECO:0000256" key="1">
    <source>
        <dbReference type="SAM" id="MobiDB-lite"/>
    </source>
</evidence>
<dbReference type="PANTHER" id="PTHR37487">
    <property type="entry name" value="CHROMOSOME 1, WHOLE GENOME SHOTGUN SEQUENCE"/>
    <property type="match status" value="1"/>
</dbReference>
<feature type="compositionally biased region" description="Polar residues" evidence="1">
    <location>
        <begin position="344"/>
        <end position="363"/>
    </location>
</feature>
<feature type="region of interest" description="Disordered" evidence="1">
    <location>
        <begin position="312"/>
        <end position="553"/>
    </location>
</feature>
<feature type="compositionally biased region" description="Basic and acidic residues" evidence="1">
    <location>
        <begin position="521"/>
        <end position="530"/>
    </location>
</feature>
<feature type="chain" id="PRO_5046134785" evidence="3">
    <location>
        <begin position="24"/>
        <end position="553"/>
    </location>
</feature>
<reference evidence="4 5" key="1">
    <citation type="submission" date="2024-01" db="EMBL/GenBank/DDBJ databases">
        <title>Comparative genomics of Cryptococcus and Kwoniella reveals pathogenesis evolution and contrasting modes of karyotype evolution via chromosome fusion or intercentromeric recombination.</title>
        <authorList>
            <person name="Coelho M.A."/>
            <person name="David-Palma M."/>
            <person name="Shea T."/>
            <person name="Bowers K."/>
            <person name="McGinley-Smith S."/>
            <person name="Mohammad A.W."/>
            <person name="Gnirke A."/>
            <person name="Yurkov A.M."/>
            <person name="Nowrousian M."/>
            <person name="Sun S."/>
            <person name="Cuomo C.A."/>
            <person name="Heitman J."/>
        </authorList>
    </citation>
    <scope>NUCLEOTIDE SEQUENCE [LARGE SCALE GENOMIC DNA]</scope>
    <source>
        <strain evidence="4">CBS 11374</strain>
    </source>
</reference>
<feature type="transmembrane region" description="Helical" evidence="2">
    <location>
        <begin position="272"/>
        <end position="294"/>
    </location>
</feature>
<dbReference type="GeneID" id="87954843"/>
<feature type="compositionally biased region" description="Basic and acidic residues" evidence="1">
    <location>
        <begin position="542"/>
        <end position="553"/>
    </location>
</feature>
<evidence type="ECO:0000256" key="3">
    <source>
        <dbReference type="SAM" id="SignalP"/>
    </source>
</evidence>
<feature type="compositionally biased region" description="Basic and acidic residues" evidence="1">
    <location>
        <begin position="503"/>
        <end position="515"/>
    </location>
</feature>
<feature type="signal peptide" evidence="3">
    <location>
        <begin position="1"/>
        <end position="23"/>
    </location>
</feature>
<name>A0ABZ1CVJ2_9TREE</name>
<evidence type="ECO:0000313" key="4">
    <source>
        <dbReference type="EMBL" id="WRT65763.1"/>
    </source>
</evidence>
<dbReference type="Proteomes" id="UP001329825">
    <property type="component" value="Chromosome 3"/>
</dbReference>
<keyword evidence="2" id="KW-0812">Transmembrane</keyword>
<keyword evidence="3" id="KW-0732">Signal</keyword>
<gene>
    <name evidence="4" type="ORF">IL334_002712</name>
</gene>
<feature type="compositionally biased region" description="Polar residues" evidence="1">
    <location>
        <begin position="445"/>
        <end position="459"/>
    </location>
</feature>